<evidence type="ECO:0000313" key="3">
    <source>
        <dbReference type="Proteomes" id="UP000815677"/>
    </source>
</evidence>
<gene>
    <name evidence="2" type="ORF">MCHLO_01588</name>
</gene>
<proteinExistence type="predicted"/>
<dbReference type="Proteomes" id="UP000815677">
    <property type="component" value="Unassembled WGS sequence"/>
</dbReference>
<evidence type="ECO:0000313" key="2">
    <source>
        <dbReference type="EMBL" id="GAT43929.1"/>
    </source>
</evidence>
<accession>A0ABQ0L0H8</accession>
<sequence length="312" mass="34689">MSESSSSAHRVSIEPLRGVDNFPVWKIKMTDILTDLNLDDHIESGAALPNDVALQDAWRRSDKKARSTIRLRVADALLVYVAGNKSALETWTALINMFEAKGPISIVAARRKLFGTRCPEDGDIEDHIRIMKTYQAELATLQKPMEGEDFSYALLTSLPETWNTFISSVPEDIIKDSDKLIARILAEIHRLREQSNTTSTALPALDRSKAKCAKCGKKGHWTHEHRDDYRPNSDSTKDGRWKRGGGNGRRGNSNQANLAHDDDQSDSDQSDAFLFVAHNPALAESLSPDDFLLDSGCSTTVVRNKSLFTAYS</sequence>
<evidence type="ECO:0000256" key="1">
    <source>
        <dbReference type="SAM" id="MobiDB-lite"/>
    </source>
</evidence>
<feature type="region of interest" description="Disordered" evidence="1">
    <location>
        <begin position="221"/>
        <end position="267"/>
    </location>
</feature>
<protein>
    <submittedName>
        <fullName evidence="2">Uncharacterized protein</fullName>
    </submittedName>
</protein>
<dbReference type="EMBL" id="DF839487">
    <property type="protein sequence ID" value="GAT43929.1"/>
    <property type="molecule type" value="Genomic_DNA"/>
</dbReference>
<dbReference type="PANTHER" id="PTHR47481:SF22">
    <property type="entry name" value="RETROTRANSPOSON GAG DOMAIN-CONTAINING PROTEIN"/>
    <property type="match status" value="1"/>
</dbReference>
<feature type="compositionally biased region" description="Basic and acidic residues" evidence="1">
    <location>
        <begin position="221"/>
        <end position="241"/>
    </location>
</feature>
<feature type="non-terminal residue" evidence="2">
    <location>
        <position position="312"/>
    </location>
</feature>
<keyword evidence="3" id="KW-1185">Reference proteome</keyword>
<dbReference type="PANTHER" id="PTHR47481">
    <property type="match status" value="1"/>
</dbReference>
<name>A0ABQ0L0H8_MYCCL</name>
<dbReference type="Pfam" id="PF14223">
    <property type="entry name" value="Retrotran_gag_2"/>
    <property type="match status" value="1"/>
</dbReference>
<reference evidence="2" key="1">
    <citation type="submission" date="2014-09" db="EMBL/GenBank/DDBJ databases">
        <title>Genome sequence of the luminous mushroom Mycena chlorophos for searching fungal bioluminescence genes.</title>
        <authorList>
            <person name="Tanaka Y."/>
            <person name="Kasuga D."/>
            <person name="Oba Y."/>
            <person name="Hase S."/>
            <person name="Sato K."/>
            <person name="Oba Y."/>
            <person name="Sakakibara Y."/>
        </authorList>
    </citation>
    <scope>NUCLEOTIDE SEQUENCE</scope>
</reference>
<organism evidence="2 3">
    <name type="scientific">Mycena chlorophos</name>
    <name type="common">Agaric fungus</name>
    <name type="synonym">Agaricus chlorophos</name>
    <dbReference type="NCBI Taxonomy" id="658473"/>
    <lineage>
        <taxon>Eukaryota</taxon>
        <taxon>Fungi</taxon>
        <taxon>Dikarya</taxon>
        <taxon>Basidiomycota</taxon>
        <taxon>Agaricomycotina</taxon>
        <taxon>Agaricomycetes</taxon>
        <taxon>Agaricomycetidae</taxon>
        <taxon>Agaricales</taxon>
        <taxon>Marasmiineae</taxon>
        <taxon>Mycenaceae</taxon>
        <taxon>Mycena</taxon>
    </lineage>
</organism>